<keyword evidence="23" id="KW-0012">Acyltransferase</keyword>
<dbReference type="Pfam" id="PF00927">
    <property type="entry name" value="Transglut_C"/>
    <property type="match status" value="1"/>
</dbReference>
<dbReference type="InterPro" id="IPR013808">
    <property type="entry name" value="Transglutaminase_AS"/>
</dbReference>
<dbReference type="InterPro" id="IPR008958">
    <property type="entry name" value="Transglutaminase_C"/>
</dbReference>
<dbReference type="InterPro" id="IPR018164">
    <property type="entry name" value="Ala-tRNA-synth_IIc_N"/>
</dbReference>
<dbReference type="CDD" id="cd00673">
    <property type="entry name" value="AlaRS_core"/>
    <property type="match status" value="1"/>
</dbReference>
<keyword evidence="14 27" id="KW-0862">Zinc</keyword>
<dbReference type="InterPro" id="IPR014756">
    <property type="entry name" value="Ig_E-set"/>
</dbReference>
<dbReference type="SMART" id="SM00863">
    <property type="entry name" value="tRNA_SAD"/>
    <property type="match status" value="1"/>
</dbReference>
<name>A0A7J6BBZ2_AMEME</name>
<dbReference type="SUPFAM" id="SSF49309">
    <property type="entry name" value="Transglutaminase, two C-terminal domains"/>
    <property type="match status" value="2"/>
</dbReference>
<keyword evidence="9 27" id="KW-0820">tRNA-binding</keyword>
<dbReference type="GO" id="GO:0002161">
    <property type="term" value="F:aminoacyl-tRNA deacylase activity"/>
    <property type="evidence" value="ECO:0007669"/>
    <property type="project" value="TreeGrafter"/>
</dbReference>
<dbReference type="Pfam" id="PF02272">
    <property type="entry name" value="DHHA1"/>
    <property type="match status" value="1"/>
</dbReference>
<dbReference type="FunFam" id="3.90.260.10:FF:000001">
    <property type="entry name" value="Protein-glutamine gamma-glutamyltransferase 2"/>
    <property type="match status" value="1"/>
</dbReference>
<evidence type="ECO:0000256" key="22">
    <source>
        <dbReference type="ARBA" id="ARBA00023242"/>
    </source>
</evidence>
<dbReference type="InterPro" id="IPR018163">
    <property type="entry name" value="Thr/Ala-tRNA-synth_IIc_edit"/>
</dbReference>
<evidence type="ECO:0000256" key="9">
    <source>
        <dbReference type="ARBA" id="ARBA00022555"/>
    </source>
</evidence>
<keyword evidence="20" id="KW-0007">Acetylation</keyword>
<comment type="cofactor">
    <cofactor evidence="1">
        <name>Ca(2+)</name>
        <dbReference type="ChEBI" id="CHEBI:29108"/>
    </cofactor>
</comment>
<protein>
    <recommendedName>
        <fullName evidence="5">Alanine--tRNA ligase</fullName>
        <ecNumber evidence="24">2.3.2.13</ecNumber>
        <ecNumber evidence="4">6.1.1.7</ecNumber>
    </recommendedName>
    <alternativeName>
        <fullName evidence="25">Protein lactyltransferase AARS1</fullName>
    </alternativeName>
</protein>
<dbReference type="InterPro" id="IPR023033">
    <property type="entry name" value="Ala_tRNA_ligase_euk/bac"/>
</dbReference>
<dbReference type="InterPro" id="IPR009000">
    <property type="entry name" value="Transl_B-barrel_sf"/>
</dbReference>
<evidence type="ECO:0000256" key="23">
    <source>
        <dbReference type="ARBA" id="ARBA00023315"/>
    </source>
</evidence>
<dbReference type="Gene3D" id="3.10.310.40">
    <property type="match status" value="1"/>
</dbReference>
<evidence type="ECO:0000259" key="28">
    <source>
        <dbReference type="PROSITE" id="PS50860"/>
    </source>
</evidence>
<evidence type="ECO:0000256" key="15">
    <source>
        <dbReference type="ARBA" id="ARBA00022837"/>
    </source>
</evidence>
<dbReference type="InterPro" id="IPR018162">
    <property type="entry name" value="Ala-tRNA-ligase_IIc_anticod-bd"/>
</dbReference>
<feature type="binding site" evidence="27">
    <location>
        <position position="1415"/>
    </location>
    <ligand>
        <name>Zn(2+)</name>
        <dbReference type="ChEBI" id="CHEBI:29105"/>
    </ligand>
</feature>
<dbReference type="Pfam" id="PF07973">
    <property type="entry name" value="tRNA_SAD"/>
    <property type="match status" value="1"/>
</dbReference>
<dbReference type="Proteomes" id="UP000593565">
    <property type="component" value="Unassembled WGS sequence"/>
</dbReference>
<dbReference type="GO" id="GO:0006419">
    <property type="term" value="P:alanyl-tRNA aminoacylation"/>
    <property type="evidence" value="ECO:0007669"/>
    <property type="project" value="InterPro"/>
</dbReference>
<evidence type="ECO:0000256" key="27">
    <source>
        <dbReference type="HAMAP-Rule" id="MF_03133"/>
    </source>
</evidence>
<dbReference type="PROSITE" id="PS00547">
    <property type="entry name" value="TRANSGLUTAMINASES"/>
    <property type="match status" value="1"/>
</dbReference>
<dbReference type="InterPro" id="IPR038765">
    <property type="entry name" value="Papain-like_cys_pep_sf"/>
</dbReference>
<dbReference type="PANTHER" id="PTHR11777:SF36">
    <property type="entry name" value="ALANINE--TRNA LIGASE, CYTOPLASMIC"/>
    <property type="match status" value="1"/>
</dbReference>
<dbReference type="OrthoDB" id="2423964at2759"/>
<evidence type="ECO:0000313" key="30">
    <source>
        <dbReference type="Proteomes" id="UP000593565"/>
    </source>
</evidence>
<dbReference type="GO" id="GO:0000049">
    <property type="term" value="F:tRNA binding"/>
    <property type="evidence" value="ECO:0007669"/>
    <property type="project" value="UniProtKB-KW"/>
</dbReference>
<dbReference type="PANTHER" id="PTHR11777">
    <property type="entry name" value="ALANYL-TRNA SYNTHETASE"/>
    <property type="match status" value="1"/>
</dbReference>
<evidence type="ECO:0000256" key="17">
    <source>
        <dbReference type="ARBA" id="ARBA00022843"/>
    </source>
</evidence>
<keyword evidence="30" id="KW-1185">Reference proteome</keyword>
<comment type="similarity">
    <text evidence="3">Belongs to the class-II aminoacyl-tRNA synthetase family. Alax-L subfamily.</text>
</comment>
<dbReference type="GO" id="GO:0005739">
    <property type="term" value="C:mitochondrion"/>
    <property type="evidence" value="ECO:0007669"/>
    <property type="project" value="TreeGrafter"/>
</dbReference>
<comment type="function">
    <text evidence="27">Catalyzes the attachment of alanine to tRNA(Ala) in a two-step reaction: alanine is first activated by ATP to form Ala-AMP and then transferred to the acceptor end of tRNA(Ala). Also edits incorrectly charged tRNA(Ala) via its editing domain.</text>
</comment>
<comment type="subunit">
    <text evidence="27">Monomer. Interacts with ANKRD16; the interaction is direct.</text>
</comment>
<keyword evidence="10 27" id="KW-0436">Ligase</keyword>
<dbReference type="GO" id="GO:0005524">
    <property type="term" value="F:ATP binding"/>
    <property type="evidence" value="ECO:0007669"/>
    <property type="project" value="UniProtKB-UniRule"/>
</dbReference>
<dbReference type="SMART" id="SM00460">
    <property type="entry name" value="TGc"/>
    <property type="match status" value="1"/>
</dbReference>
<dbReference type="SUPFAM" id="SSF81296">
    <property type="entry name" value="E set domains"/>
    <property type="match status" value="1"/>
</dbReference>
<evidence type="ECO:0000256" key="6">
    <source>
        <dbReference type="ARBA" id="ARBA00022481"/>
    </source>
</evidence>
<dbReference type="EMBL" id="JAAGNN010000003">
    <property type="protein sequence ID" value="KAF4091591.1"/>
    <property type="molecule type" value="Genomic_DNA"/>
</dbReference>
<evidence type="ECO:0000256" key="20">
    <source>
        <dbReference type="ARBA" id="ARBA00022990"/>
    </source>
</evidence>
<dbReference type="Gene3D" id="2.40.30.130">
    <property type="match status" value="1"/>
</dbReference>
<dbReference type="Pfam" id="PF01841">
    <property type="entry name" value="Transglut_core"/>
    <property type="match status" value="1"/>
</dbReference>
<evidence type="ECO:0000256" key="18">
    <source>
        <dbReference type="ARBA" id="ARBA00022884"/>
    </source>
</evidence>
<evidence type="ECO:0000256" key="4">
    <source>
        <dbReference type="ARBA" id="ARBA00013168"/>
    </source>
</evidence>
<dbReference type="HAMAP" id="MF_00036_B">
    <property type="entry name" value="Ala_tRNA_synth_B"/>
    <property type="match status" value="1"/>
</dbReference>
<dbReference type="InterPro" id="IPR018165">
    <property type="entry name" value="Ala-tRNA-synth_IIc_core"/>
</dbReference>
<keyword evidence="11" id="KW-0808">Transferase</keyword>
<keyword evidence="13 27" id="KW-0547">Nucleotide-binding</keyword>
<accession>A0A7J6BBZ2</accession>
<dbReference type="InterPro" id="IPR013783">
    <property type="entry name" value="Ig-like_fold"/>
</dbReference>
<keyword evidence="16 27" id="KW-0067">ATP-binding</keyword>
<comment type="caution">
    <text evidence="29">The sequence shown here is derived from an EMBL/GenBank/DDBJ whole genome shotgun (WGS) entry which is preliminary data.</text>
</comment>
<keyword evidence="12 27" id="KW-0479">Metal-binding</keyword>
<dbReference type="PROSITE" id="PS50860">
    <property type="entry name" value="AA_TRNA_LIGASE_II_ALA"/>
    <property type="match status" value="1"/>
</dbReference>
<dbReference type="GO" id="GO:0007399">
    <property type="term" value="P:nervous system development"/>
    <property type="evidence" value="ECO:0007669"/>
    <property type="project" value="UniProtKB-ARBA"/>
</dbReference>
<dbReference type="FunFam" id="2.40.30.130:FF:000002">
    <property type="entry name" value="alanine--tRNA ligase, cytoplasmic"/>
    <property type="match status" value="1"/>
</dbReference>
<dbReference type="InterPro" id="IPR012947">
    <property type="entry name" value="tRNA_SAD"/>
</dbReference>
<dbReference type="FunFam" id="2.60.40.10:FF:000090">
    <property type="entry name" value="Protein-glutamine gamma-glutamyltransferase 2"/>
    <property type="match status" value="1"/>
</dbReference>
<keyword evidence="15" id="KW-0106">Calcium</keyword>
<evidence type="ECO:0000256" key="10">
    <source>
        <dbReference type="ARBA" id="ARBA00022598"/>
    </source>
</evidence>
<dbReference type="PRINTS" id="PR00980">
    <property type="entry name" value="TRNASYNTHALA"/>
</dbReference>
<feature type="binding site" evidence="27">
    <location>
        <position position="1297"/>
    </location>
    <ligand>
        <name>Zn(2+)</name>
        <dbReference type="ChEBI" id="CHEBI:29105"/>
    </ligand>
</feature>
<dbReference type="FunFam" id="3.30.980.10:FF:000004">
    <property type="entry name" value="Alanine--tRNA ligase, cytoplasmic"/>
    <property type="match status" value="1"/>
</dbReference>
<evidence type="ECO:0000256" key="13">
    <source>
        <dbReference type="ARBA" id="ARBA00022741"/>
    </source>
</evidence>
<dbReference type="InterPro" id="IPR050058">
    <property type="entry name" value="Ala-tRNA_ligase"/>
</dbReference>
<keyword evidence="18 27" id="KW-0694">RNA-binding</keyword>
<gene>
    <name evidence="27" type="primary">AARS</name>
    <name evidence="29" type="ORF">AMELA_G00038700</name>
</gene>
<dbReference type="Gene3D" id="2.60.40.10">
    <property type="entry name" value="Immunoglobulins"/>
    <property type="match status" value="3"/>
</dbReference>
<evidence type="ECO:0000256" key="26">
    <source>
        <dbReference type="ARBA" id="ARBA00048300"/>
    </source>
</evidence>
<dbReference type="FunFam" id="3.10.310.40:FF:000002">
    <property type="entry name" value="alanine--tRNA ligase, cytoplasmic"/>
    <property type="match status" value="1"/>
</dbReference>
<evidence type="ECO:0000256" key="7">
    <source>
        <dbReference type="ARBA" id="ARBA00022490"/>
    </source>
</evidence>
<comment type="catalytic activity">
    <reaction evidence="26 27">
        <text>tRNA(Ala) + L-alanine + ATP = L-alanyl-tRNA(Ala) + AMP + diphosphate</text>
        <dbReference type="Rhea" id="RHEA:12540"/>
        <dbReference type="Rhea" id="RHEA-COMP:9657"/>
        <dbReference type="Rhea" id="RHEA-COMP:9923"/>
        <dbReference type="ChEBI" id="CHEBI:30616"/>
        <dbReference type="ChEBI" id="CHEBI:33019"/>
        <dbReference type="ChEBI" id="CHEBI:57972"/>
        <dbReference type="ChEBI" id="CHEBI:78442"/>
        <dbReference type="ChEBI" id="CHEBI:78497"/>
        <dbReference type="ChEBI" id="CHEBI:456215"/>
        <dbReference type="EC" id="6.1.1.7"/>
    </reaction>
</comment>
<evidence type="ECO:0000256" key="5">
    <source>
        <dbReference type="ARBA" id="ARBA00017959"/>
    </source>
</evidence>
<sequence>MANHKAVFQGVDLQCKVNNRAHHTEEIGMKRLVVRRGQPFSLLLYCTDSPPLPPNHQLTLVLNLGARGEVVMRVSGSRAVHGQWWFSEQVAQSEVLLRVHSPADAPVGRYSVTVLLLSSEGHILEQSSPHTFFLLFNPWCKADSVCLPDDELLWEYILNENGILYQGSWDQITTQPWNFGQFEEDVMDICFEVLDNSPAALKNSEMDITKRADPVYVSRTITAMVNANDDRGVIFGRWDGEYSDGVAPTRWTGSVPILRRWSEGGAQRVRYGQCWVFSAVACTILRCLGIPTRCVTNFSSAHDTDGNINVDCLFNERLEGVSEGRNDMIWNFHCWVESWMSREDLPKGYDGWQVLDPTPQERSDGVYCCGPCPVKAVREGEVGMKYDAPFVFSEVNADMVYWIVHPDGERTQVSVNHTTVGRNISTKSVYGDYREDITAYYKYPEGTIMERKVYEKVGKRLVRQNGQPGKLELSIKHAQAIHGTDFDVIVEVHNVGGEDTPAQLTVTSNAVTYNSLHRGECQRKTAQLRVPAQKAHKEVMRLRYDHYGACVSEHHLIRVTALLKTSSEQNAILQEVNIPLKMPKLHIKIMGEAMVSRKLTARISFTNPLPITLTRGVFTVEGAGLTEAQEIQAPGNIGPGQDVVVKFSFKPIRAGLRKLLVDFDSDRLRDVKGVHIPSISSSLNNPASMDTSLTAAQIREKFIDFFRRYEHEYVHSSSTIPLDDPTLLFANAGMNQFKPIFLNTIDPSHPMARLKRAANTQKCIRAGGKHNDLDDVGKDVYHHTFFEMLGSWSFGDYFKQLACKMALELLTQEFGIPLERLYFTYFGGHADAGLECDNECKQIWLDLGVAEERILPGNMKDNFWEMGDTGPCGPCSEIHYDRIGGRDASHLVNMDDPNVLEIWNLVFIQFNRESETELKPLPKKSIDTGMGLERLVSVLQNTMSNYDTDLFIPYFEAIQKGTGARLYTGKVGSEDQDGIDMAYRVLADHARTITIALSDGGRPDNTGRGYVLRRILRRAVRYAHEKLNAQKGFFASLVDVVVQSLGDAFPELKKDPDSVKDVINEEEMQFLKTLSRGRRILDRKIQNLGDSKTIPGDTAWLLYDTYGFPLDLTVLIAEEKGMGVDLGAFEEEKKAAQLKSQGKGAGGEDHIMLDIYAIEELRNKGVPATDDTLKYSYTSDDNGNYEFEQAVGTVLALRRERAFVDEVSTGQECGVVLDQTSFYAEQGGQTFDEGYMLRENDSTEDRMEFTVKNTQVRGGYVLHVGTVYGTLKVGDRLTLHVDEARRRPIMSNHTSTHILNFALRSVLGEADQRGSLVAPDRLRFDFTAKGAMSTEEVRRTEEIASAMIKDAKPVYAKEASLAAAKAIQGLRAVFDETYPDPVRVVSIGIPVEDLLADPNSTAGALTSIEFCGGTHLQNSGHAAQFVIVSEEAIAKGIRRIVAVTGAAAQKAQRKADALRQSLSAMAEKVKAQTAPNKDVQKEIADLTETLGTAVISQWQKDEMRETLKGLKKIMDDLDRSSKADVQKRVLEKTKEIIESNPNQPLLVMEMESGASAKALNESLKLLKSQSPQTAAMLFAVDNEAGKIICLCQVPQEVSNQGLKANEWVQEVCPLLDGKGGGKDMSAQATGRNTQCVQEALKLANEFAQLKLGQN</sequence>
<dbReference type="Gene3D" id="3.30.980.10">
    <property type="entry name" value="Threonyl-trna Synthetase, Chain A, domain 2"/>
    <property type="match status" value="1"/>
</dbReference>
<evidence type="ECO:0000256" key="24">
    <source>
        <dbReference type="ARBA" id="ARBA00024222"/>
    </source>
</evidence>
<dbReference type="SUPFAM" id="SSF55186">
    <property type="entry name" value="ThrRS/AlaRS common domain"/>
    <property type="match status" value="1"/>
</dbReference>
<dbReference type="SUPFAM" id="SSF101353">
    <property type="entry name" value="Putative anticodon-binding domain of alanyl-tRNA synthetase (AlaRS)"/>
    <property type="match status" value="1"/>
</dbReference>
<evidence type="ECO:0000256" key="2">
    <source>
        <dbReference type="ARBA" id="ARBA00005968"/>
    </source>
</evidence>
<organism evidence="29 30">
    <name type="scientific">Ameiurus melas</name>
    <name type="common">Black bullhead</name>
    <name type="synonym">Silurus melas</name>
    <dbReference type="NCBI Taxonomy" id="219545"/>
    <lineage>
        <taxon>Eukaryota</taxon>
        <taxon>Metazoa</taxon>
        <taxon>Chordata</taxon>
        <taxon>Craniata</taxon>
        <taxon>Vertebrata</taxon>
        <taxon>Euteleostomi</taxon>
        <taxon>Actinopterygii</taxon>
        <taxon>Neopterygii</taxon>
        <taxon>Teleostei</taxon>
        <taxon>Ostariophysi</taxon>
        <taxon>Siluriformes</taxon>
        <taxon>Ictaluridae</taxon>
        <taxon>Ameiurus</taxon>
    </lineage>
</organism>
<reference evidence="29 30" key="1">
    <citation type="submission" date="2020-02" db="EMBL/GenBank/DDBJ databases">
        <title>A chromosome-scale genome assembly of the black bullhead catfish (Ameiurus melas).</title>
        <authorList>
            <person name="Wen M."/>
            <person name="Zham M."/>
            <person name="Cabau C."/>
            <person name="Klopp C."/>
            <person name="Donnadieu C."/>
            <person name="Roques C."/>
            <person name="Bouchez O."/>
            <person name="Lampietro C."/>
            <person name="Jouanno E."/>
            <person name="Herpin A."/>
            <person name="Louis A."/>
            <person name="Berthelot C."/>
            <person name="Parey E."/>
            <person name="Roest-Crollius H."/>
            <person name="Braasch I."/>
            <person name="Postlethwait J."/>
            <person name="Robinson-Rechavi M."/>
            <person name="Echchiki A."/>
            <person name="Begum T."/>
            <person name="Montfort J."/>
            <person name="Schartl M."/>
            <person name="Bobe J."/>
            <person name="Guiguen Y."/>
        </authorList>
    </citation>
    <scope>NUCLEOTIDE SEQUENCE [LARGE SCALE GENOMIC DNA]</scope>
    <source>
        <strain evidence="29">M_S1</strain>
        <tissue evidence="29">Blood</tissue>
    </source>
</reference>
<comment type="similarity">
    <text evidence="2">Belongs to the transglutaminase superfamily. Transglutaminase family.</text>
</comment>
<feature type="binding site" evidence="27">
    <location>
        <position position="1411"/>
    </location>
    <ligand>
        <name>Zn(2+)</name>
        <dbReference type="ChEBI" id="CHEBI:29105"/>
    </ligand>
</feature>
<dbReference type="EC" id="2.3.2.13" evidence="24"/>
<comment type="cofactor">
    <cofactor evidence="27">
        <name>Zn(2+)</name>
        <dbReference type="ChEBI" id="CHEBI:29105"/>
    </cofactor>
    <text evidence="27">Binds 1 zinc ion per subunit.</text>
</comment>
<keyword evidence="6" id="KW-0488">Methylation</keyword>
<keyword evidence="17" id="KW-0832">Ubl conjugation</keyword>
<evidence type="ECO:0000313" key="29">
    <source>
        <dbReference type="EMBL" id="KAF4091591.1"/>
    </source>
</evidence>
<keyword evidence="22" id="KW-0539">Nucleus</keyword>
<evidence type="ECO:0000256" key="21">
    <source>
        <dbReference type="ARBA" id="ARBA00023146"/>
    </source>
</evidence>
<dbReference type="Gene3D" id="3.90.260.10">
    <property type="entry name" value="Transglutaminase-like"/>
    <property type="match status" value="1"/>
</dbReference>
<evidence type="ECO:0000256" key="1">
    <source>
        <dbReference type="ARBA" id="ARBA00001913"/>
    </source>
</evidence>
<dbReference type="InterPro" id="IPR045864">
    <property type="entry name" value="aa-tRNA-synth_II/BPL/LPL"/>
</dbReference>
<evidence type="ECO:0000256" key="11">
    <source>
        <dbReference type="ARBA" id="ARBA00022679"/>
    </source>
</evidence>
<dbReference type="FunFam" id="3.30.930.10:FF:000011">
    <property type="entry name" value="Alanine--tRNA ligase, cytoplasmic"/>
    <property type="match status" value="1"/>
</dbReference>
<dbReference type="InterPro" id="IPR002318">
    <property type="entry name" value="Ala-tRNA-lgiase_IIc"/>
</dbReference>
<evidence type="ECO:0000256" key="14">
    <source>
        <dbReference type="ARBA" id="ARBA00022833"/>
    </source>
</evidence>
<evidence type="ECO:0000256" key="8">
    <source>
        <dbReference type="ARBA" id="ARBA00022553"/>
    </source>
</evidence>
<evidence type="ECO:0000256" key="25">
    <source>
        <dbReference type="ARBA" id="ARBA00047209"/>
    </source>
</evidence>
<dbReference type="GO" id="GO:0004813">
    <property type="term" value="F:alanine-tRNA ligase activity"/>
    <property type="evidence" value="ECO:0007669"/>
    <property type="project" value="UniProtKB-UniRule"/>
</dbReference>
<dbReference type="EC" id="6.1.1.7" evidence="4"/>
<evidence type="ECO:0000256" key="16">
    <source>
        <dbReference type="ARBA" id="ARBA00022840"/>
    </source>
</evidence>
<dbReference type="InterPro" id="IPR036985">
    <property type="entry name" value="Transglutaminase-like_sf"/>
</dbReference>
<dbReference type="GO" id="GO:0008270">
    <property type="term" value="F:zinc ion binding"/>
    <property type="evidence" value="ECO:0007669"/>
    <property type="project" value="UniProtKB-UniRule"/>
</dbReference>
<comment type="domain">
    <text evidence="27">Consists of three domains; the N-terminal catalytic domain, the editing domain and the C-terminal C-Ala domain. The editing domain removes incorrectly charged amino acids, while the C-Ala domain, along with tRNA(Ala), serves as a bridge to cooperatively bring together the editing and aminoacylation centers thus stimulating deacylation of misacylated tRNAs.</text>
</comment>
<dbReference type="NCBIfam" id="TIGR00344">
    <property type="entry name" value="alaS"/>
    <property type="match status" value="1"/>
</dbReference>
<proteinExistence type="inferred from homology"/>
<dbReference type="Gene3D" id="3.30.930.10">
    <property type="entry name" value="Bira Bifunctional Protein, Domain 2"/>
    <property type="match status" value="1"/>
</dbReference>
<dbReference type="InterPro" id="IPR003156">
    <property type="entry name" value="DHHA1_dom"/>
</dbReference>
<dbReference type="SUPFAM" id="SSF55681">
    <property type="entry name" value="Class II aaRS and biotin synthetases"/>
    <property type="match status" value="1"/>
</dbReference>
<dbReference type="GO" id="GO:0003810">
    <property type="term" value="F:protein-glutamine gamma-glutamyltransferase activity"/>
    <property type="evidence" value="ECO:0007669"/>
    <property type="project" value="UniProtKB-EC"/>
</dbReference>
<dbReference type="SUPFAM" id="SSF50447">
    <property type="entry name" value="Translation proteins"/>
    <property type="match status" value="1"/>
</dbReference>
<evidence type="ECO:0000256" key="3">
    <source>
        <dbReference type="ARBA" id="ARBA00008429"/>
    </source>
</evidence>
<dbReference type="InterPro" id="IPR036238">
    <property type="entry name" value="Transglutaminase_C_sf"/>
</dbReference>
<evidence type="ECO:0000256" key="12">
    <source>
        <dbReference type="ARBA" id="ARBA00022723"/>
    </source>
</evidence>
<dbReference type="Pfam" id="PF00868">
    <property type="entry name" value="Transglut_N"/>
    <property type="match status" value="1"/>
</dbReference>
<dbReference type="InterPro" id="IPR001102">
    <property type="entry name" value="Transglutaminase_N"/>
</dbReference>
<dbReference type="SUPFAM" id="SSF54001">
    <property type="entry name" value="Cysteine proteinases"/>
    <property type="match status" value="1"/>
</dbReference>
<feature type="binding site" evidence="27">
    <location>
        <position position="1293"/>
    </location>
    <ligand>
        <name>Zn(2+)</name>
        <dbReference type="ChEBI" id="CHEBI:29105"/>
    </ligand>
</feature>
<evidence type="ECO:0000256" key="19">
    <source>
        <dbReference type="ARBA" id="ARBA00022917"/>
    </source>
</evidence>
<dbReference type="Pfam" id="PF01411">
    <property type="entry name" value="tRNA-synt_2c"/>
    <property type="match status" value="1"/>
</dbReference>
<keyword evidence="21 27" id="KW-0030">Aminoacyl-tRNA synthetase</keyword>
<keyword evidence="7" id="KW-0963">Cytoplasm</keyword>
<dbReference type="InterPro" id="IPR002931">
    <property type="entry name" value="Transglutaminase-like"/>
</dbReference>
<keyword evidence="8" id="KW-0597">Phosphoprotein</keyword>
<keyword evidence="19 27" id="KW-0648">Protein biosynthesis</keyword>
<feature type="domain" description="Alanyl-transfer RNA synthetases family profile" evidence="28">
    <location>
        <begin position="693"/>
        <end position="1454"/>
    </location>
</feature>